<dbReference type="GO" id="GO:0097730">
    <property type="term" value="C:non-motile cilium"/>
    <property type="evidence" value="ECO:0007669"/>
    <property type="project" value="InterPro"/>
</dbReference>
<feature type="compositionally biased region" description="Basic and acidic residues" evidence="1">
    <location>
        <begin position="359"/>
        <end position="371"/>
    </location>
</feature>
<gene>
    <name evidence="7" type="ORF">CDAUBV1_LOCUS4489</name>
</gene>
<proteinExistence type="predicted"/>
<dbReference type="GO" id="GO:0036064">
    <property type="term" value="C:ciliary basal body"/>
    <property type="evidence" value="ECO:0007669"/>
    <property type="project" value="TreeGrafter"/>
</dbReference>
<dbReference type="InterPro" id="IPR058688">
    <property type="entry name" value="Ig_NPHP4_2nd"/>
</dbReference>
<feature type="domain" description="NPHP4 C2-like" evidence="3">
    <location>
        <begin position="460"/>
        <end position="709"/>
    </location>
</feature>
<evidence type="ECO:0000259" key="6">
    <source>
        <dbReference type="Pfam" id="PF26190"/>
    </source>
</evidence>
<dbReference type="Pfam" id="PF26187">
    <property type="entry name" value="Ig_NPHP4_4th"/>
    <property type="match status" value="1"/>
</dbReference>
<protein>
    <recommendedName>
        <fullName evidence="9">Nephrocystin-4</fullName>
    </recommendedName>
</protein>
<reference evidence="7" key="1">
    <citation type="submission" date="2024-06" db="EMBL/GenBank/DDBJ databases">
        <authorList>
            <person name="Liu X."/>
            <person name="Lenzi L."/>
            <person name="Haldenby T S."/>
            <person name="Uol C."/>
        </authorList>
    </citation>
    <scope>NUCLEOTIDE SEQUENCE</scope>
</reference>
<feature type="region of interest" description="Disordered" evidence="1">
    <location>
        <begin position="344"/>
        <end position="373"/>
    </location>
</feature>
<evidence type="ECO:0000259" key="4">
    <source>
        <dbReference type="Pfam" id="PF26187"/>
    </source>
</evidence>
<dbReference type="Pfam" id="PF26190">
    <property type="entry name" value="Ig_NPHP4_1st"/>
    <property type="match status" value="1"/>
</dbReference>
<dbReference type="InterPro" id="IPR058685">
    <property type="entry name" value="Ig_NPHP4_4th"/>
</dbReference>
<evidence type="ECO:0000313" key="8">
    <source>
        <dbReference type="Proteomes" id="UP001497525"/>
    </source>
</evidence>
<dbReference type="Pfam" id="PF26015">
    <property type="entry name" value="Ig_NPH4_3rd"/>
    <property type="match status" value="1"/>
</dbReference>
<dbReference type="Proteomes" id="UP001497525">
    <property type="component" value="Unassembled WGS sequence"/>
</dbReference>
<accession>A0AAV2T937</accession>
<evidence type="ECO:0000259" key="5">
    <source>
        <dbReference type="Pfam" id="PF26189"/>
    </source>
</evidence>
<dbReference type="GO" id="GO:1904491">
    <property type="term" value="P:protein localization to ciliary transition zone"/>
    <property type="evidence" value="ECO:0007669"/>
    <property type="project" value="TreeGrafter"/>
</dbReference>
<dbReference type="EMBL" id="CAXLJL010000112">
    <property type="protein sequence ID" value="CAL5131962.1"/>
    <property type="molecule type" value="Genomic_DNA"/>
</dbReference>
<dbReference type="Pfam" id="PF26186">
    <property type="entry name" value="NPHP4_C2_3rd"/>
    <property type="match status" value="1"/>
</dbReference>
<dbReference type="InterPro" id="IPR029775">
    <property type="entry name" value="NPHP4"/>
</dbReference>
<evidence type="ECO:0000259" key="2">
    <source>
        <dbReference type="Pfam" id="PF26015"/>
    </source>
</evidence>
<dbReference type="InterPro" id="IPR058765">
    <property type="entry name" value="NPHP4_C2-like"/>
</dbReference>
<evidence type="ECO:0000259" key="3">
    <source>
        <dbReference type="Pfam" id="PF26186"/>
    </source>
</evidence>
<dbReference type="GO" id="GO:0097546">
    <property type="term" value="C:ciliary base"/>
    <property type="evidence" value="ECO:0007669"/>
    <property type="project" value="TreeGrafter"/>
</dbReference>
<name>A0AAV2T937_CALDB</name>
<evidence type="ECO:0000313" key="7">
    <source>
        <dbReference type="EMBL" id="CAL5131962.1"/>
    </source>
</evidence>
<dbReference type="GO" id="GO:0035869">
    <property type="term" value="C:ciliary transition zone"/>
    <property type="evidence" value="ECO:0007669"/>
    <property type="project" value="TreeGrafter"/>
</dbReference>
<sequence>MEASSNQLYFDADLHKNLEACCHLIPMNTIVSASRRIPGVSVPGGLNLGLLDPCVKVYLGELRIKTDMTKIESFEEEFCEVVRQDVMLRGSGPRSGTCGILRVSERRLKVLYHNRYRVVEPVPVVSLDLACSHGEGESFIRRKSISLLRKQTLATSQTGEMCLVARNSVELSMSRDPDAAIIFVMEYVLTEGNSERKGLDISAPTKAVFTVRWGVFTPFAGQSPISEEVGFIPISVILEGAKGVAETDGSFLGKSSGCSLSDFVGLEKRIRHRTCPDGSLCFENNTKVTLNFTVIGNACVGKRQELTKLPVVSPRTSEQAVEVNATTNMSNAACRVFDNEILDSPQPKHKPSLTMEPDSDLKQSHPCKSEPELPSTAQIATYTQLLQQLLASQAFCSPWASPRLSASAVGCPVPTFRALSLYEPIQPATTLPAFSVTNQGLSSPITIAYNSHSGIGLTRAAYARLYSAGFPQISTEDGEAAETVNPDEVPNPVKNFNLRTEAADRRSVNEIVFQFMAYSVYQSPMAKVPNDDVFTPEQVYFTFQFYRFPQITTENLCLGQELDDYPDMEGLRCHVLQKSVPPESVCSPRNPVKGEDMKKSSGLPGYQIVLPIDPNFLKPGEYEIFFNYLLHNNLHVDVWDGKSHLLVGTAAVELKHLCRQGREAVQVSYALDVMRNVDDIETEEGVLGTSRPSTELQGRLHVRLANVGRHSSSSAAAEMAFNHKQQQYLVNDDDVGGYCNFHGGSLSNAFLTRQAQPQSPLPDLLADSNCHVIRARRIASVSQELRDLLYSSESEPSTARNQPGSGDIRQQKLARLHAALQAVQGSLQPGNLVGHAALSGVKLSGSDRLMELNLIKNYREQRKREQIERMLSGALTVEHRIETSFGCTEFFEFKLKNPSPREETVYIRVEDDLGSTSLVVDPREVRAFKAAYEITTPTEDDLFALNTTDRASEAGLEQSTVKPITVFLKPNESVLIPIKYAESAMVRQSAIGDMTGKQGLATAETSRFGVKAFQSEDRTVQIYFKLSSSDKLIAHLILRVHVNPAIVDQTFRFFHPELSYLKKLVRLPPTTAVFSSAAKMANLGQTMLDSGQLWTRVSDRGVLTQPSNASAGECTDLLVKVGLSNAPQVREFLLALYVEPFQLRPVYVWRWVVHALHRVDATAILGHPPAPIGLLLRTEGLLPAGGSRRISVYTSHPSEVILGAEQNQGLNRPNQEYGELSFLVSPRAVYELKIKLAPKRTGLRNFQINVVDDVARKVIRSWMVCAEIKPPEVSKTFNIQLPLINQQGVSEMCHKRIAYKNPYSQAKCVMLVTDRPDLLQFKETVIQIEAAGTVQLGLRFLPQIAPSVQKLFVFVRDEQGNNEETFAIVAEYR</sequence>
<dbReference type="InterPro" id="IPR058687">
    <property type="entry name" value="Ig_NPHP4_1st"/>
</dbReference>
<dbReference type="InterPro" id="IPR058686">
    <property type="entry name" value="Ig_NPHP4_3rd"/>
</dbReference>
<dbReference type="PANTHER" id="PTHR31043:SF3">
    <property type="entry name" value="NEPHROCYSTIN-4"/>
    <property type="match status" value="1"/>
</dbReference>
<organism evidence="7 8">
    <name type="scientific">Calicophoron daubneyi</name>
    <name type="common">Rumen fluke</name>
    <name type="synonym">Paramphistomum daubneyi</name>
    <dbReference type="NCBI Taxonomy" id="300641"/>
    <lineage>
        <taxon>Eukaryota</taxon>
        <taxon>Metazoa</taxon>
        <taxon>Spiralia</taxon>
        <taxon>Lophotrochozoa</taxon>
        <taxon>Platyhelminthes</taxon>
        <taxon>Trematoda</taxon>
        <taxon>Digenea</taxon>
        <taxon>Plagiorchiida</taxon>
        <taxon>Pronocephalata</taxon>
        <taxon>Paramphistomoidea</taxon>
        <taxon>Paramphistomidae</taxon>
        <taxon>Calicophoron</taxon>
    </lineage>
</organism>
<feature type="domain" description="NPHP4 Ig-like" evidence="6">
    <location>
        <begin position="878"/>
        <end position="1044"/>
    </location>
</feature>
<dbReference type="PANTHER" id="PTHR31043">
    <property type="entry name" value="NEPHROCYSTIN-4"/>
    <property type="match status" value="1"/>
</dbReference>
<feature type="domain" description="NPHP4 Ig-like" evidence="4">
    <location>
        <begin position="1274"/>
        <end position="1373"/>
    </location>
</feature>
<dbReference type="Pfam" id="PF26189">
    <property type="entry name" value="Ig_NPHP4_2nd"/>
    <property type="match status" value="1"/>
</dbReference>
<evidence type="ECO:0000256" key="1">
    <source>
        <dbReference type="SAM" id="MobiDB-lite"/>
    </source>
</evidence>
<evidence type="ECO:0008006" key="9">
    <source>
        <dbReference type="Google" id="ProtNLM"/>
    </source>
</evidence>
<comment type="caution">
    <text evidence="7">The sequence shown here is derived from an EMBL/GenBank/DDBJ whole genome shotgun (WGS) entry which is preliminary data.</text>
</comment>
<feature type="domain" description="NPHP4 Ig-like" evidence="2">
    <location>
        <begin position="1183"/>
        <end position="1268"/>
    </location>
</feature>
<feature type="domain" description="NPHP4 Ig-like" evidence="5">
    <location>
        <begin position="1051"/>
        <end position="1154"/>
    </location>
</feature>
<dbReference type="GO" id="GO:0090090">
    <property type="term" value="P:negative regulation of canonical Wnt signaling pathway"/>
    <property type="evidence" value="ECO:0007669"/>
    <property type="project" value="InterPro"/>
</dbReference>